<feature type="domain" description="HTH arsR-type" evidence="4">
    <location>
        <begin position="264"/>
        <end position="356"/>
    </location>
</feature>
<sequence length="356" mass="38758">MTLTIELGPAPEVAFGPSPLGELVSALHLLSAAAHHPAQHAWITSVTAALPADLADRIQSADVLWQVGRADFLVPSRVRATLAEDLDDLDGIDDEAFLHAAFIPACGADRRRRPAASDANNRTLTMDRARELANARGPRQAEFVDRLIADLPGVRAWLRRLFTDCDQAFFADAWRRVRVGLVTEARNAAELHRTKGLAAAVRSMSPALAVADGRLLIDKLRESTASATARGITFSPTAFGWPHVVVADEPGRRPVVQYPVEHAGATTPLDVLTRRLEALSNPARLRLCWQLARGAQTTGELAAAWQLSLPEVSRHLAVLHRAGLLSKNKRGRYTLHRMDLVAVSRLGTDLVDAMLR</sequence>
<keyword evidence="6" id="KW-1185">Reference proteome</keyword>
<dbReference type="InterPro" id="IPR045981">
    <property type="entry name" value="DUF5937"/>
</dbReference>
<evidence type="ECO:0000313" key="5">
    <source>
        <dbReference type="EMBL" id="KAA2253826.1"/>
    </source>
</evidence>
<reference evidence="5 6" key="1">
    <citation type="submission" date="2019-09" db="EMBL/GenBank/DDBJ databases">
        <title>Goodfellowia gen. nov., a new genus of the Pseudonocardineae related to Actinoalloteichus, containing Goodfellowia coeruleoviolacea gen. nov., comb. nov. gen. nov., comb. nov.</title>
        <authorList>
            <person name="Labeda D."/>
        </authorList>
    </citation>
    <scope>NUCLEOTIDE SEQUENCE [LARGE SCALE GENOMIC DNA]</scope>
    <source>
        <strain evidence="5 6">AN110305</strain>
    </source>
</reference>
<dbReference type="InterPro" id="IPR036390">
    <property type="entry name" value="WH_DNA-bd_sf"/>
</dbReference>
<dbReference type="SUPFAM" id="SSF46785">
    <property type="entry name" value="Winged helix' DNA-binding domain"/>
    <property type="match status" value="1"/>
</dbReference>
<dbReference type="AlphaFoldDB" id="A0A5B2WTG1"/>
<dbReference type="Pfam" id="PF12840">
    <property type="entry name" value="HTH_20"/>
    <property type="match status" value="1"/>
</dbReference>
<evidence type="ECO:0000256" key="3">
    <source>
        <dbReference type="ARBA" id="ARBA00023163"/>
    </source>
</evidence>
<evidence type="ECO:0000256" key="1">
    <source>
        <dbReference type="ARBA" id="ARBA00023015"/>
    </source>
</evidence>
<dbReference type="InterPro" id="IPR001845">
    <property type="entry name" value="HTH_ArsR_DNA-bd_dom"/>
</dbReference>
<proteinExistence type="predicted"/>
<organism evidence="5 6">
    <name type="scientific">Solihabitans fulvus</name>
    <dbReference type="NCBI Taxonomy" id="1892852"/>
    <lineage>
        <taxon>Bacteria</taxon>
        <taxon>Bacillati</taxon>
        <taxon>Actinomycetota</taxon>
        <taxon>Actinomycetes</taxon>
        <taxon>Pseudonocardiales</taxon>
        <taxon>Pseudonocardiaceae</taxon>
        <taxon>Solihabitans</taxon>
    </lineage>
</organism>
<dbReference type="GO" id="GO:0003677">
    <property type="term" value="F:DNA binding"/>
    <property type="evidence" value="ECO:0007669"/>
    <property type="project" value="UniProtKB-KW"/>
</dbReference>
<dbReference type="InterPro" id="IPR011991">
    <property type="entry name" value="ArsR-like_HTH"/>
</dbReference>
<dbReference type="OrthoDB" id="3396564at2"/>
<name>A0A5B2WTG1_9PSEU</name>
<keyword evidence="2" id="KW-0238">DNA-binding</keyword>
<dbReference type="PROSITE" id="PS50987">
    <property type="entry name" value="HTH_ARSR_2"/>
    <property type="match status" value="1"/>
</dbReference>
<dbReference type="InterPro" id="IPR051081">
    <property type="entry name" value="HTH_MetalResp_TranReg"/>
</dbReference>
<dbReference type="InterPro" id="IPR036388">
    <property type="entry name" value="WH-like_DNA-bd_sf"/>
</dbReference>
<dbReference type="Pfam" id="PF19361">
    <property type="entry name" value="DUF5937"/>
    <property type="match status" value="1"/>
</dbReference>
<keyword evidence="3" id="KW-0804">Transcription</keyword>
<reference evidence="5 6" key="2">
    <citation type="submission" date="2019-09" db="EMBL/GenBank/DDBJ databases">
        <authorList>
            <person name="Jin C."/>
        </authorList>
    </citation>
    <scope>NUCLEOTIDE SEQUENCE [LARGE SCALE GENOMIC DNA]</scope>
    <source>
        <strain evidence="5 6">AN110305</strain>
    </source>
</reference>
<evidence type="ECO:0000259" key="4">
    <source>
        <dbReference type="PROSITE" id="PS50987"/>
    </source>
</evidence>
<gene>
    <name evidence="5" type="ORF">F0L68_31560</name>
</gene>
<dbReference type="PANTHER" id="PTHR33154">
    <property type="entry name" value="TRANSCRIPTIONAL REGULATOR, ARSR FAMILY"/>
    <property type="match status" value="1"/>
</dbReference>
<dbReference type="PRINTS" id="PR00778">
    <property type="entry name" value="HTHARSR"/>
</dbReference>
<dbReference type="SMART" id="SM00418">
    <property type="entry name" value="HTH_ARSR"/>
    <property type="match status" value="1"/>
</dbReference>
<comment type="caution">
    <text evidence="5">The sequence shown here is derived from an EMBL/GenBank/DDBJ whole genome shotgun (WGS) entry which is preliminary data.</text>
</comment>
<dbReference type="Proteomes" id="UP000323454">
    <property type="component" value="Unassembled WGS sequence"/>
</dbReference>
<evidence type="ECO:0000313" key="6">
    <source>
        <dbReference type="Proteomes" id="UP000323454"/>
    </source>
</evidence>
<dbReference type="EMBL" id="VUOB01000064">
    <property type="protein sequence ID" value="KAA2253826.1"/>
    <property type="molecule type" value="Genomic_DNA"/>
</dbReference>
<keyword evidence="1" id="KW-0805">Transcription regulation</keyword>
<protein>
    <submittedName>
        <fullName evidence="5">Winged helix-turn-helix transcriptional regulator</fullName>
    </submittedName>
</protein>
<dbReference type="Gene3D" id="1.10.10.10">
    <property type="entry name" value="Winged helix-like DNA-binding domain superfamily/Winged helix DNA-binding domain"/>
    <property type="match status" value="1"/>
</dbReference>
<dbReference type="RefSeq" id="WP_149853520.1">
    <property type="nucleotide sequence ID" value="NZ_VUOB01000064.1"/>
</dbReference>
<dbReference type="PANTHER" id="PTHR33154:SF33">
    <property type="entry name" value="TRANSCRIPTIONAL REPRESSOR SDPR"/>
    <property type="match status" value="1"/>
</dbReference>
<accession>A0A5B2WTG1</accession>
<dbReference type="CDD" id="cd00090">
    <property type="entry name" value="HTH_ARSR"/>
    <property type="match status" value="1"/>
</dbReference>
<dbReference type="GO" id="GO:0003700">
    <property type="term" value="F:DNA-binding transcription factor activity"/>
    <property type="evidence" value="ECO:0007669"/>
    <property type="project" value="InterPro"/>
</dbReference>
<evidence type="ECO:0000256" key="2">
    <source>
        <dbReference type="ARBA" id="ARBA00023125"/>
    </source>
</evidence>